<sequence length="299" mass="32557">MNILIPNDPAFDTLSYHGVTLQRYAPNDGQTPQQADGVIFLGGAGRQQRQSLMQTPGVQWVLTLTAGVDHIIEDVPDGVALYNASSLHDHAVAVHVLAGLLSAARNMHVYRDHQRAGTWLRQPEQMHTLRGQKVALWGYGHIGREIEQMLHPFGAEVLTVRSRTSDEARAAIRAEADYLVLLLPDTPQTRHTVDADFLRGMKPGSWLYNIGRGALVNQDDLLDALQSGHLGGAILDVTDPEPLPEGHPLWALDNVILTPHVGSATADVEARAADYAGEFIQTLLQGRTPEGAVDTGRGY</sequence>
<dbReference type="AlphaFoldDB" id="A0A3S0I1B7"/>
<reference evidence="4 5" key="1">
    <citation type="submission" date="2018-12" db="EMBL/GenBank/DDBJ databases">
        <title>Deinococcus radiophilus ATCC 27603 genome sequencing and assembly.</title>
        <authorList>
            <person name="Maclea K.S."/>
            <person name="Maynard C.R."/>
        </authorList>
    </citation>
    <scope>NUCLEOTIDE SEQUENCE [LARGE SCALE GENOMIC DNA]</scope>
    <source>
        <strain evidence="4 5">ATCC 27603</strain>
    </source>
</reference>
<evidence type="ECO:0000256" key="1">
    <source>
        <dbReference type="ARBA" id="ARBA00023002"/>
    </source>
</evidence>
<dbReference type="OrthoDB" id="9805416at2"/>
<dbReference type="InterPro" id="IPR006140">
    <property type="entry name" value="D-isomer_DH_NAD-bd"/>
</dbReference>
<comment type="caution">
    <text evidence="4">The sequence shown here is derived from an EMBL/GenBank/DDBJ whole genome shotgun (WGS) entry which is preliminary data.</text>
</comment>
<evidence type="ECO:0000259" key="3">
    <source>
        <dbReference type="Pfam" id="PF02826"/>
    </source>
</evidence>
<dbReference type="PROSITE" id="PS00671">
    <property type="entry name" value="D_2_HYDROXYACID_DH_3"/>
    <property type="match status" value="1"/>
</dbReference>
<evidence type="ECO:0000313" key="5">
    <source>
        <dbReference type="Proteomes" id="UP000277766"/>
    </source>
</evidence>
<keyword evidence="1" id="KW-0560">Oxidoreductase</keyword>
<dbReference type="EMBL" id="RXPE01000036">
    <property type="protein sequence ID" value="RTR25187.1"/>
    <property type="molecule type" value="Genomic_DNA"/>
</dbReference>
<dbReference type="CDD" id="cd05300">
    <property type="entry name" value="2-Hacid_dh_1"/>
    <property type="match status" value="1"/>
</dbReference>
<dbReference type="GO" id="GO:0016616">
    <property type="term" value="F:oxidoreductase activity, acting on the CH-OH group of donors, NAD or NADP as acceptor"/>
    <property type="evidence" value="ECO:0007669"/>
    <property type="project" value="UniProtKB-ARBA"/>
</dbReference>
<dbReference type="PANTHER" id="PTHR43333:SF1">
    <property type="entry name" value="D-ISOMER SPECIFIC 2-HYDROXYACID DEHYDROGENASE NAD-BINDING DOMAIN-CONTAINING PROTEIN"/>
    <property type="match status" value="1"/>
</dbReference>
<dbReference type="Pfam" id="PF02826">
    <property type="entry name" value="2-Hacid_dh_C"/>
    <property type="match status" value="1"/>
</dbReference>
<dbReference type="Proteomes" id="UP000277766">
    <property type="component" value="Unassembled WGS sequence"/>
</dbReference>
<dbReference type="InterPro" id="IPR029753">
    <property type="entry name" value="D-isomer_DH_CS"/>
</dbReference>
<dbReference type="InterPro" id="IPR036291">
    <property type="entry name" value="NAD(P)-bd_dom_sf"/>
</dbReference>
<keyword evidence="5" id="KW-1185">Reference proteome</keyword>
<evidence type="ECO:0000256" key="2">
    <source>
        <dbReference type="ARBA" id="ARBA00023027"/>
    </source>
</evidence>
<dbReference type="RefSeq" id="WP_126353148.1">
    <property type="nucleotide sequence ID" value="NZ_CP086380.1"/>
</dbReference>
<protein>
    <submittedName>
        <fullName evidence="4">D-2-hydroxyacid dehydrogenase</fullName>
    </submittedName>
</protein>
<dbReference type="PANTHER" id="PTHR43333">
    <property type="entry name" value="2-HACID_DH_C DOMAIN-CONTAINING PROTEIN"/>
    <property type="match status" value="1"/>
</dbReference>
<organism evidence="4 5">
    <name type="scientific">Deinococcus radiophilus</name>
    <dbReference type="NCBI Taxonomy" id="32062"/>
    <lineage>
        <taxon>Bacteria</taxon>
        <taxon>Thermotogati</taxon>
        <taxon>Deinococcota</taxon>
        <taxon>Deinococci</taxon>
        <taxon>Deinococcales</taxon>
        <taxon>Deinococcaceae</taxon>
        <taxon>Deinococcus</taxon>
    </lineage>
</organism>
<accession>A0A3S0I1B7</accession>
<proteinExistence type="predicted"/>
<dbReference type="Gene3D" id="3.40.50.720">
    <property type="entry name" value="NAD(P)-binding Rossmann-like Domain"/>
    <property type="match status" value="2"/>
</dbReference>
<dbReference type="GO" id="GO:0051287">
    <property type="term" value="F:NAD binding"/>
    <property type="evidence" value="ECO:0007669"/>
    <property type="project" value="InterPro"/>
</dbReference>
<dbReference type="SUPFAM" id="SSF51735">
    <property type="entry name" value="NAD(P)-binding Rossmann-fold domains"/>
    <property type="match status" value="1"/>
</dbReference>
<name>A0A3S0I1B7_9DEIO</name>
<evidence type="ECO:0000313" key="4">
    <source>
        <dbReference type="EMBL" id="RTR25187.1"/>
    </source>
</evidence>
<keyword evidence="2" id="KW-0520">NAD</keyword>
<dbReference type="SUPFAM" id="SSF52283">
    <property type="entry name" value="Formate/glycerate dehydrogenase catalytic domain-like"/>
    <property type="match status" value="1"/>
</dbReference>
<feature type="domain" description="D-isomer specific 2-hydroxyacid dehydrogenase NAD-binding" evidence="3">
    <location>
        <begin position="98"/>
        <end position="262"/>
    </location>
</feature>
<gene>
    <name evidence="4" type="ORF">EJ104_12035</name>
</gene>